<protein>
    <recommendedName>
        <fullName evidence="2">polynucleotide adenylyltransferase</fullName>
        <ecNumber evidence="2">2.7.7.19</ecNumber>
    </recommendedName>
</protein>
<dbReference type="PANTHER" id="PTHR12974:SF36">
    <property type="entry name" value="POLYNUCLEOTIDE ADENYLYLTRANSFERASE"/>
    <property type="match status" value="1"/>
</dbReference>
<name>A0A7T8HJF8_CALRO</name>
<evidence type="ECO:0000256" key="4">
    <source>
        <dbReference type="ARBA" id="ARBA00047933"/>
    </source>
</evidence>
<dbReference type="GO" id="GO:0003723">
    <property type="term" value="F:RNA binding"/>
    <property type="evidence" value="ECO:0007669"/>
    <property type="project" value="TreeGrafter"/>
</dbReference>
<dbReference type="GO" id="GO:1990817">
    <property type="term" value="F:poly(A) RNA polymerase activity"/>
    <property type="evidence" value="ECO:0007669"/>
    <property type="project" value="UniProtKB-EC"/>
</dbReference>
<sequence>MVKVNDTDRWSLITLGNSRSKTVELKFVDSMKRQYEFSVDSFHIILDTLFLFYSCGGPAMDIRENFYPTVLGESKYNDYPEALRHLHRKLISTKNPEEIRGGGLLKYCSLLVRNYEPARPNEVKAMERYMCSRFFIDFPDISTQQAKLENYLWNHFASLQDDPQIKYDYLMILYQVVNASTVCLMNHERRLTLSLIEELALSIYNNNNSNLDYYSDNNSSDDTCSTTSSSSTCSSSKNLSASPASPPPPLQQQHPGMIPTYEIVTSVQPTVYYSSNNGYYFVSSASLNTSSPS</sequence>
<keyword evidence="3" id="KW-0808">Transferase</keyword>
<reference evidence="7" key="1">
    <citation type="submission" date="2021-01" db="EMBL/GenBank/DDBJ databases">
        <title>Caligus Genome Assembly.</title>
        <authorList>
            <person name="Gallardo-Escarate C."/>
        </authorList>
    </citation>
    <scope>NUCLEOTIDE SEQUENCE [LARGE SCALE GENOMIC DNA]</scope>
</reference>
<dbReference type="Pfam" id="PF07984">
    <property type="entry name" value="NTP_transf_7"/>
    <property type="match status" value="1"/>
</dbReference>
<dbReference type="AlphaFoldDB" id="A0A7T8HJF8"/>
<evidence type="ECO:0000256" key="2">
    <source>
        <dbReference type="ARBA" id="ARBA00012388"/>
    </source>
</evidence>
<comment type="catalytic activity">
    <reaction evidence="4">
        <text>RNA(n) + ATP = RNA(n)-3'-adenine ribonucleotide + diphosphate</text>
        <dbReference type="Rhea" id="RHEA:11332"/>
        <dbReference type="Rhea" id="RHEA-COMP:14527"/>
        <dbReference type="Rhea" id="RHEA-COMP:17347"/>
        <dbReference type="ChEBI" id="CHEBI:30616"/>
        <dbReference type="ChEBI" id="CHEBI:33019"/>
        <dbReference type="ChEBI" id="CHEBI:140395"/>
        <dbReference type="ChEBI" id="CHEBI:173115"/>
        <dbReference type="EC" id="2.7.7.19"/>
    </reaction>
    <physiologicalReaction direction="left-to-right" evidence="4">
        <dbReference type="Rhea" id="RHEA:11333"/>
    </physiologicalReaction>
</comment>
<dbReference type="SMART" id="SM01153">
    <property type="entry name" value="DUF1693"/>
    <property type="match status" value="1"/>
</dbReference>
<dbReference type="PANTHER" id="PTHR12974">
    <property type="entry name" value="PRION-LIKE- Q/N-RICH -DOMAIN-BEARING PROTEIN PROTEIN 44"/>
    <property type="match status" value="1"/>
</dbReference>
<dbReference type="GO" id="GO:0048255">
    <property type="term" value="P:mRNA stabilization"/>
    <property type="evidence" value="ECO:0007669"/>
    <property type="project" value="TreeGrafter"/>
</dbReference>
<dbReference type="Proteomes" id="UP000595437">
    <property type="component" value="Chromosome 8"/>
</dbReference>
<evidence type="ECO:0000256" key="5">
    <source>
        <dbReference type="SAM" id="MobiDB-lite"/>
    </source>
</evidence>
<dbReference type="EMBL" id="CP045897">
    <property type="protein sequence ID" value="QQP51208.1"/>
    <property type="molecule type" value="Genomic_DNA"/>
</dbReference>
<dbReference type="OrthoDB" id="10065073at2759"/>
<comment type="similarity">
    <text evidence="1">Belongs to the TENT family.</text>
</comment>
<feature type="non-terminal residue" evidence="6">
    <location>
        <position position="293"/>
    </location>
</feature>
<feature type="region of interest" description="Disordered" evidence="5">
    <location>
        <begin position="235"/>
        <end position="256"/>
    </location>
</feature>
<dbReference type="EC" id="2.7.7.19" evidence="2"/>
<dbReference type="InterPro" id="IPR012937">
    <property type="entry name" value="TET5"/>
</dbReference>
<keyword evidence="7" id="KW-1185">Reference proteome</keyword>
<accession>A0A7T8HJF8</accession>
<organism evidence="6 7">
    <name type="scientific">Caligus rogercresseyi</name>
    <name type="common">Sea louse</name>
    <dbReference type="NCBI Taxonomy" id="217165"/>
    <lineage>
        <taxon>Eukaryota</taxon>
        <taxon>Metazoa</taxon>
        <taxon>Ecdysozoa</taxon>
        <taxon>Arthropoda</taxon>
        <taxon>Crustacea</taxon>
        <taxon>Multicrustacea</taxon>
        <taxon>Hexanauplia</taxon>
        <taxon>Copepoda</taxon>
        <taxon>Siphonostomatoida</taxon>
        <taxon>Caligidae</taxon>
        <taxon>Caligus</taxon>
    </lineage>
</organism>
<gene>
    <name evidence="6" type="ORF">FKW44_012483</name>
</gene>
<evidence type="ECO:0000313" key="6">
    <source>
        <dbReference type="EMBL" id="QQP51208.1"/>
    </source>
</evidence>
<proteinExistence type="inferred from homology"/>
<evidence type="ECO:0000313" key="7">
    <source>
        <dbReference type="Proteomes" id="UP000595437"/>
    </source>
</evidence>
<evidence type="ECO:0000256" key="3">
    <source>
        <dbReference type="ARBA" id="ARBA00022679"/>
    </source>
</evidence>
<evidence type="ECO:0000256" key="1">
    <source>
        <dbReference type="ARBA" id="ARBA00007631"/>
    </source>
</evidence>